<dbReference type="Pfam" id="PF00072">
    <property type="entry name" value="Response_reg"/>
    <property type="match status" value="1"/>
</dbReference>
<organism evidence="4 5">
    <name type="scientific">Candidatus Taylorbacteria bacterium RIFCSPLOWO2_12_FULL_43_20</name>
    <dbReference type="NCBI Taxonomy" id="1802332"/>
    <lineage>
        <taxon>Bacteria</taxon>
        <taxon>Candidatus Tayloriibacteriota</taxon>
    </lineage>
</organism>
<evidence type="ECO:0000256" key="2">
    <source>
        <dbReference type="PROSITE-ProRule" id="PRU00169"/>
    </source>
</evidence>
<evidence type="ECO:0000313" key="5">
    <source>
        <dbReference type="Proteomes" id="UP000177269"/>
    </source>
</evidence>
<dbReference type="Gene3D" id="3.40.50.2300">
    <property type="match status" value="1"/>
</dbReference>
<dbReference type="Proteomes" id="UP000177269">
    <property type="component" value="Unassembled WGS sequence"/>
</dbReference>
<gene>
    <name evidence="4" type="ORF">A3G52_01410</name>
</gene>
<protein>
    <recommendedName>
        <fullName evidence="3">Response regulatory domain-containing protein</fullName>
    </recommendedName>
</protein>
<evidence type="ECO:0000259" key="3">
    <source>
        <dbReference type="PROSITE" id="PS50110"/>
    </source>
</evidence>
<dbReference type="InterPro" id="IPR011006">
    <property type="entry name" value="CheY-like_superfamily"/>
</dbReference>
<dbReference type="PANTHER" id="PTHR44591:SF3">
    <property type="entry name" value="RESPONSE REGULATORY DOMAIN-CONTAINING PROTEIN"/>
    <property type="match status" value="1"/>
</dbReference>
<keyword evidence="1 2" id="KW-0597">Phosphoprotein</keyword>
<sequence>MTSLKDKKIVWVEDDIFLSEIIAKKLANQGCKLYHETNGEEAIRTVERELPDLVMLDILLSGIDGFEILKRLKANDKVKQIPVITLSNLGQKEDIDKALGLGAEKFLIKATVTLDEIIDEITRVIEQKSNAKRGVGVIENLKESV</sequence>
<feature type="domain" description="Response regulatory" evidence="3">
    <location>
        <begin position="8"/>
        <end position="124"/>
    </location>
</feature>
<dbReference type="InterPro" id="IPR001789">
    <property type="entry name" value="Sig_transdc_resp-reg_receiver"/>
</dbReference>
<dbReference type="PROSITE" id="PS50110">
    <property type="entry name" value="RESPONSE_REGULATORY"/>
    <property type="match status" value="1"/>
</dbReference>
<evidence type="ECO:0000313" key="4">
    <source>
        <dbReference type="EMBL" id="OHA42366.1"/>
    </source>
</evidence>
<feature type="modified residue" description="4-aspartylphosphate" evidence="2">
    <location>
        <position position="57"/>
    </location>
</feature>
<accession>A0A1G2P1Z9</accession>
<proteinExistence type="predicted"/>
<dbReference type="GO" id="GO:0000160">
    <property type="term" value="P:phosphorelay signal transduction system"/>
    <property type="evidence" value="ECO:0007669"/>
    <property type="project" value="InterPro"/>
</dbReference>
<dbReference type="InterPro" id="IPR050595">
    <property type="entry name" value="Bact_response_regulator"/>
</dbReference>
<name>A0A1G2P1Z9_9BACT</name>
<evidence type="ECO:0000256" key="1">
    <source>
        <dbReference type="ARBA" id="ARBA00022553"/>
    </source>
</evidence>
<dbReference type="SUPFAM" id="SSF52172">
    <property type="entry name" value="CheY-like"/>
    <property type="match status" value="1"/>
</dbReference>
<dbReference type="PANTHER" id="PTHR44591">
    <property type="entry name" value="STRESS RESPONSE REGULATOR PROTEIN 1"/>
    <property type="match status" value="1"/>
</dbReference>
<dbReference type="SMART" id="SM00448">
    <property type="entry name" value="REC"/>
    <property type="match status" value="1"/>
</dbReference>
<dbReference type="AlphaFoldDB" id="A0A1G2P1Z9"/>
<comment type="caution">
    <text evidence="4">The sequence shown here is derived from an EMBL/GenBank/DDBJ whole genome shotgun (WGS) entry which is preliminary data.</text>
</comment>
<reference evidence="4 5" key="1">
    <citation type="journal article" date="2016" name="Nat. Commun.">
        <title>Thousands of microbial genomes shed light on interconnected biogeochemical processes in an aquifer system.</title>
        <authorList>
            <person name="Anantharaman K."/>
            <person name="Brown C.T."/>
            <person name="Hug L.A."/>
            <person name="Sharon I."/>
            <person name="Castelle C.J."/>
            <person name="Probst A.J."/>
            <person name="Thomas B.C."/>
            <person name="Singh A."/>
            <person name="Wilkins M.J."/>
            <person name="Karaoz U."/>
            <person name="Brodie E.L."/>
            <person name="Williams K.H."/>
            <person name="Hubbard S.S."/>
            <person name="Banfield J.F."/>
        </authorList>
    </citation>
    <scope>NUCLEOTIDE SEQUENCE [LARGE SCALE GENOMIC DNA]</scope>
</reference>
<dbReference type="EMBL" id="MHSK01000014">
    <property type="protein sequence ID" value="OHA42366.1"/>
    <property type="molecule type" value="Genomic_DNA"/>
</dbReference>